<keyword evidence="2" id="KW-1185">Reference proteome</keyword>
<evidence type="ECO:0000313" key="1">
    <source>
        <dbReference type="EMBL" id="KJA15803.1"/>
    </source>
</evidence>
<name>A0A0D2LY52_HYPSF</name>
<dbReference type="AlphaFoldDB" id="A0A0D2LY52"/>
<reference evidence="2" key="1">
    <citation type="submission" date="2014-04" db="EMBL/GenBank/DDBJ databases">
        <title>Evolutionary Origins and Diversification of the Mycorrhizal Mutualists.</title>
        <authorList>
            <consortium name="DOE Joint Genome Institute"/>
            <consortium name="Mycorrhizal Genomics Consortium"/>
            <person name="Kohler A."/>
            <person name="Kuo A."/>
            <person name="Nagy L.G."/>
            <person name="Floudas D."/>
            <person name="Copeland A."/>
            <person name="Barry K.W."/>
            <person name="Cichocki N."/>
            <person name="Veneault-Fourrey C."/>
            <person name="LaButti K."/>
            <person name="Lindquist E.A."/>
            <person name="Lipzen A."/>
            <person name="Lundell T."/>
            <person name="Morin E."/>
            <person name="Murat C."/>
            <person name="Riley R."/>
            <person name="Ohm R."/>
            <person name="Sun H."/>
            <person name="Tunlid A."/>
            <person name="Henrissat B."/>
            <person name="Grigoriev I.V."/>
            <person name="Hibbett D.S."/>
            <person name="Martin F."/>
        </authorList>
    </citation>
    <scope>NUCLEOTIDE SEQUENCE [LARGE SCALE GENOMIC DNA]</scope>
    <source>
        <strain evidence="2">FD-334 SS-4</strain>
    </source>
</reference>
<dbReference type="Proteomes" id="UP000054270">
    <property type="component" value="Unassembled WGS sequence"/>
</dbReference>
<accession>A0A0D2LY52</accession>
<evidence type="ECO:0000313" key="2">
    <source>
        <dbReference type="Proteomes" id="UP000054270"/>
    </source>
</evidence>
<organism evidence="1 2">
    <name type="scientific">Hypholoma sublateritium (strain FD-334 SS-4)</name>
    <dbReference type="NCBI Taxonomy" id="945553"/>
    <lineage>
        <taxon>Eukaryota</taxon>
        <taxon>Fungi</taxon>
        <taxon>Dikarya</taxon>
        <taxon>Basidiomycota</taxon>
        <taxon>Agaricomycotina</taxon>
        <taxon>Agaricomycetes</taxon>
        <taxon>Agaricomycetidae</taxon>
        <taxon>Agaricales</taxon>
        <taxon>Agaricineae</taxon>
        <taxon>Strophariaceae</taxon>
        <taxon>Hypholoma</taxon>
    </lineage>
</organism>
<protein>
    <submittedName>
        <fullName evidence="1">Uncharacterized protein</fullName>
    </submittedName>
</protein>
<sequence length="234" mass="24834">MRVAARLHVPPSAKVPSNFTLIERARRECGGADASIARRAVADTGGGNDSAVPDSVILQDPQAAAVVGRRFVLGRSSPVDDAPAVPAKQRSGDSEDVASYLCIDGALYRILGGIRRRIDSIDVVTLKAAARFTGKAKFGRISDLALADPRAGTRSICPGGAEPQSDVWQANDNDAPSQSFLSCARCSARRLPNADPQLAFLTLMCSRALACLLPDIGMFVFAMGTALRRFFAFQ</sequence>
<gene>
    <name evidence="1" type="ORF">HYPSUDRAFT_58592</name>
</gene>
<dbReference type="EMBL" id="KN817634">
    <property type="protein sequence ID" value="KJA15803.1"/>
    <property type="molecule type" value="Genomic_DNA"/>
</dbReference>
<proteinExistence type="predicted"/>